<evidence type="ECO:0000256" key="2">
    <source>
        <dbReference type="PROSITE-ProRule" id="PRU00169"/>
    </source>
</evidence>
<dbReference type="Pfam" id="PF00072">
    <property type="entry name" value="Response_reg"/>
    <property type="match status" value="1"/>
</dbReference>
<accession>A0A1M7P8W6</accession>
<reference evidence="5 6" key="1">
    <citation type="submission" date="2016-11" db="EMBL/GenBank/DDBJ databases">
        <authorList>
            <person name="Jaros S."/>
            <person name="Januszkiewicz K."/>
            <person name="Wedrychowicz H."/>
        </authorList>
    </citation>
    <scope>NUCLEOTIDE SEQUENCE [LARGE SCALE GENOMIC DNA]</scope>
    <source>
        <strain evidence="5 6">CGMCC 1.6102</strain>
    </source>
</reference>
<dbReference type="SMART" id="SM00448">
    <property type="entry name" value="REC"/>
    <property type="match status" value="1"/>
</dbReference>
<dbReference type="Proteomes" id="UP000184513">
    <property type="component" value="Unassembled WGS sequence"/>
</dbReference>
<feature type="modified residue" description="4-aspartylphosphate" evidence="2">
    <location>
        <position position="53"/>
    </location>
</feature>
<dbReference type="GO" id="GO:0003677">
    <property type="term" value="F:DNA binding"/>
    <property type="evidence" value="ECO:0007669"/>
    <property type="project" value="InterPro"/>
</dbReference>
<dbReference type="STRING" id="388280.SAMN04488057_107167"/>
<dbReference type="CDD" id="cd17534">
    <property type="entry name" value="REC_DC-like"/>
    <property type="match status" value="1"/>
</dbReference>
<keyword evidence="1 2" id="KW-0597">Phosphoprotein</keyword>
<dbReference type="RefSeq" id="WP_073095074.1">
    <property type="nucleotide sequence ID" value="NZ_FRCY01000007.1"/>
</dbReference>
<dbReference type="Gene3D" id="2.40.50.1020">
    <property type="entry name" value="LytTr DNA-binding domain"/>
    <property type="match status" value="1"/>
</dbReference>
<protein>
    <submittedName>
        <fullName evidence="5">Two component transcriptional regulator, LytTR family</fullName>
    </submittedName>
</protein>
<evidence type="ECO:0000313" key="5">
    <source>
        <dbReference type="EMBL" id="SHN13223.1"/>
    </source>
</evidence>
<dbReference type="PANTHER" id="PTHR44591">
    <property type="entry name" value="STRESS RESPONSE REGULATOR PROTEIN 1"/>
    <property type="match status" value="1"/>
</dbReference>
<dbReference type="AlphaFoldDB" id="A0A1M7P8W6"/>
<keyword evidence="6" id="KW-1185">Reference proteome</keyword>
<dbReference type="InterPro" id="IPR001789">
    <property type="entry name" value="Sig_transdc_resp-reg_receiver"/>
</dbReference>
<evidence type="ECO:0000256" key="1">
    <source>
        <dbReference type="ARBA" id="ARBA00022553"/>
    </source>
</evidence>
<dbReference type="Pfam" id="PF04397">
    <property type="entry name" value="LytTR"/>
    <property type="match status" value="1"/>
</dbReference>
<dbReference type="SUPFAM" id="SSF52172">
    <property type="entry name" value="CheY-like"/>
    <property type="match status" value="1"/>
</dbReference>
<gene>
    <name evidence="5" type="ORF">SAMN04488057_107167</name>
</gene>
<evidence type="ECO:0000259" key="3">
    <source>
        <dbReference type="PROSITE" id="PS50110"/>
    </source>
</evidence>
<dbReference type="GO" id="GO:0000160">
    <property type="term" value="P:phosphorelay signal transduction system"/>
    <property type="evidence" value="ECO:0007669"/>
    <property type="project" value="InterPro"/>
</dbReference>
<dbReference type="PROSITE" id="PS50110">
    <property type="entry name" value="RESPONSE_REGULATORY"/>
    <property type="match status" value="1"/>
</dbReference>
<dbReference type="EMBL" id="FRCY01000007">
    <property type="protein sequence ID" value="SHN13223.1"/>
    <property type="molecule type" value="Genomic_DNA"/>
</dbReference>
<dbReference type="SMART" id="SM00850">
    <property type="entry name" value="LytTR"/>
    <property type="match status" value="1"/>
</dbReference>
<dbReference type="PANTHER" id="PTHR44591:SF3">
    <property type="entry name" value="RESPONSE REGULATORY DOMAIN-CONTAINING PROTEIN"/>
    <property type="match status" value="1"/>
</dbReference>
<dbReference type="InterPro" id="IPR050595">
    <property type="entry name" value="Bact_response_regulator"/>
</dbReference>
<dbReference type="Gene3D" id="3.40.50.2300">
    <property type="match status" value="1"/>
</dbReference>
<dbReference type="InterPro" id="IPR007492">
    <property type="entry name" value="LytTR_DNA-bd_dom"/>
</dbReference>
<dbReference type="PROSITE" id="PS50930">
    <property type="entry name" value="HTH_LYTTR"/>
    <property type="match status" value="1"/>
</dbReference>
<feature type="domain" description="Response regulatory" evidence="3">
    <location>
        <begin position="3"/>
        <end position="118"/>
    </location>
</feature>
<evidence type="ECO:0000313" key="6">
    <source>
        <dbReference type="Proteomes" id="UP000184513"/>
    </source>
</evidence>
<dbReference type="OrthoDB" id="1646880at2"/>
<proteinExistence type="predicted"/>
<organism evidence="5 6">
    <name type="scientific">Cyclobacterium lianum</name>
    <dbReference type="NCBI Taxonomy" id="388280"/>
    <lineage>
        <taxon>Bacteria</taxon>
        <taxon>Pseudomonadati</taxon>
        <taxon>Bacteroidota</taxon>
        <taxon>Cytophagia</taxon>
        <taxon>Cytophagales</taxon>
        <taxon>Cyclobacteriaceae</taxon>
        <taxon>Cyclobacterium</taxon>
    </lineage>
</organism>
<feature type="domain" description="HTH LytTR-type" evidence="4">
    <location>
        <begin position="138"/>
        <end position="236"/>
    </location>
</feature>
<dbReference type="InterPro" id="IPR011006">
    <property type="entry name" value="CheY-like_superfamily"/>
</dbReference>
<evidence type="ECO:0000259" key="4">
    <source>
        <dbReference type="PROSITE" id="PS50930"/>
    </source>
</evidence>
<name>A0A1M7P8W6_9BACT</name>
<sequence>MIRIMIIEDDLVLATHLAQQLNNTGYQVSGIKTNGPDAILHFEKFQPQLLLVDIGLGGGMDGIETVSRIQEENDTTVIFLTGNDDQAHFEKARETQPFAFISKPFNFNELLRTLALATARMEAEQQRSASAGFYPDSIFIRNQNKLVKILYDDIHFVEAERNYSKIHTGEQSFLVVSPLKTLAGKLPAHLFIRIHRSYLVSIPKIDAIGDGFLEVNRRTIPVSKHFKQALLKKINAL</sequence>